<feature type="transmembrane region" description="Helical" evidence="4">
    <location>
        <begin position="79"/>
        <end position="98"/>
    </location>
</feature>
<keyword evidence="4" id="KW-1133">Transmembrane helix</keyword>
<proteinExistence type="predicted"/>
<evidence type="ECO:0000256" key="3">
    <source>
        <dbReference type="SAM" id="MobiDB-lite"/>
    </source>
</evidence>
<dbReference type="PANTHER" id="PTHR44943:SF8">
    <property type="entry name" value="TPR REPEAT-CONTAINING PROTEIN MJ0263"/>
    <property type="match status" value="1"/>
</dbReference>
<dbReference type="Gene3D" id="1.25.40.10">
    <property type="entry name" value="Tetratricopeptide repeat domain"/>
    <property type="match status" value="2"/>
</dbReference>
<dbReference type="EMBL" id="CP064781">
    <property type="protein sequence ID" value="QRJ63696.1"/>
    <property type="molecule type" value="Genomic_DNA"/>
</dbReference>
<feature type="region of interest" description="Disordered" evidence="3">
    <location>
        <begin position="6"/>
        <end position="29"/>
    </location>
</feature>
<dbReference type="Pfam" id="PF13432">
    <property type="entry name" value="TPR_16"/>
    <property type="match status" value="2"/>
</dbReference>
<dbReference type="KEGG" id="ares:IWH25_18480"/>
<dbReference type="SMART" id="SM00028">
    <property type="entry name" value="TPR"/>
    <property type="match status" value="3"/>
</dbReference>
<dbReference type="InterPro" id="IPR011990">
    <property type="entry name" value="TPR-like_helical_dom_sf"/>
</dbReference>
<evidence type="ECO:0000313" key="6">
    <source>
        <dbReference type="Proteomes" id="UP000663444"/>
    </source>
</evidence>
<dbReference type="PANTHER" id="PTHR44943">
    <property type="entry name" value="CELLULOSE SYNTHASE OPERON PROTEIN C"/>
    <property type="match status" value="1"/>
</dbReference>
<dbReference type="InterPro" id="IPR051685">
    <property type="entry name" value="Ycf3/AcsC/BcsC/TPR_MFPF"/>
</dbReference>
<dbReference type="AlphaFoldDB" id="A0A974Y395"/>
<dbReference type="SUPFAM" id="SSF48452">
    <property type="entry name" value="TPR-like"/>
    <property type="match status" value="1"/>
</dbReference>
<keyword evidence="6" id="KW-1185">Reference proteome</keyword>
<protein>
    <submittedName>
        <fullName evidence="5">Tetratricopeptide repeat protein</fullName>
    </submittedName>
</protein>
<organism evidence="5 6">
    <name type="scientific">Azospira restricta</name>
    <dbReference type="NCBI Taxonomy" id="404405"/>
    <lineage>
        <taxon>Bacteria</taxon>
        <taxon>Pseudomonadati</taxon>
        <taxon>Pseudomonadota</taxon>
        <taxon>Betaproteobacteria</taxon>
        <taxon>Rhodocyclales</taxon>
        <taxon>Rhodocyclaceae</taxon>
        <taxon>Azospira</taxon>
    </lineage>
</organism>
<keyword evidence="4" id="KW-0812">Transmembrane</keyword>
<sequence>MSRLLDALEKAEGASPPPPTAAAANEAAREAATPRLIELAARLDATDAALAAAAATGQEAREPRPATLHDDARRTSRRIGIAAGLVVVAIGSGFWWLAPTPRGALAAAAPPPAAAALSLPASPVTPATAPIVEAAPPPPRVGAGAVPRAAAPAPAQAAAGATAAADTPLRLSRSRPRVAPALARAYEQLLADDVEGAETAYGEALRDDPRSVDALLGMASIALHRELPQAAEEWFLQALAADPKNVDAQAGLLNLRGAADPSAAESRLKSLLAAQPETATLHFALGNLYAGQQRWAEAQQAYFSAYAADGTNPDYLFNLAASLDHLHLPQLALGYYRAALAAGAGRRAAFDAARVRARIAEIAP</sequence>
<dbReference type="InterPro" id="IPR019734">
    <property type="entry name" value="TPR_rpt"/>
</dbReference>
<keyword evidence="4" id="KW-0472">Membrane</keyword>
<reference evidence="5" key="1">
    <citation type="submission" date="2020-11" db="EMBL/GenBank/DDBJ databases">
        <title>Azospira restricta DSM 18626 genome sequence.</title>
        <authorList>
            <person name="Moe W.M."/>
        </authorList>
    </citation>
    <scope>NUCLEOTIDE SEQUENCE</scope>
    <source>
        <strain evidence="5">DSM 18626</strain>
    </source>
</reference>
<evidence type="ECO:0000256" key="4">
    <source>
        <dbReference type="SAM" id="Phobius"/>
    </source>
</evidence>
<evidence type="ECO:0000256" key="2">
    <source>
        <dbReference type="ARBA" id="ARBA00022803"/>
    </source>
</evidence>
<keyword evidence="2" id="KW-0802">TPR repeat</keyword>
<evidence type="ECO:0000313" key="5">
    <source>
        <dbReference type="EMBL" id="QRJ63696.1"/>
    </source>
</evidence>
<evidence type="ECO:0000256" key="1">
    <source>
        <dbReference type="ARBA" id="ARBA00022737"/>
    </source>
</evidence>
<name>A0A974Y395_9RHOO</name>
<dbReference type="Proteomes" id="UP000663444">
    <property type="component" value="Chromosome"/>
</dbReference>
<gene>
    <name evidence="5" type="ORF">IWH25_18480</name>
</gene>
<dbReference type="RefSeq" id="WP_203387228.1">
    <property type="nucleotide sequence ID" value="NZ_CP064781.1"/>
</dbReference>
<accession>A0A974Y395</accession>
<keyword evidence="1" id="KW-0677">Repeat</keyword>